<evidence type="ECO:0000256" key="1">
    <source>
        <dbReference type="ARBA" id="ARBA00023015"/>
    </source>
</evidence>
<gene>
    <name evidence="5" type="ORF">APUU_50036A</name>
</gene>
<feature type="domain" description="Xylanolytic transcriptional activator regulatory" evidence="4">
    <location>
        <begin position="179"/>
        <end position="254"/>
    </location>
</feature>
<dbReference type="Pfam" id="PF04082">
    <property type="entry name" value="Fungal_trans"/>
    <property type="match status" value="1"/>
</dbReference>
<evidence type="ECO:0000313" key="6">
    <source>
        <dbReference type="Proteomes" id="UP000654913"/>
    </source>
</evidence>
<dbReference type="Proteomes" id="UP000654913">
    <property type="component" value="Chromosome 5"/>
</dbReference>
<keyword evidence="6" id="KW-1185">Reference proteome</keyword>
<keyword evidence="1" id="KW-0805">Transcription regulation</keyword>
<keyword evidence="3" id="KW-0539">Nucleus</keyword>
<organism evidence="5 6">
    <name type="scientific">Aspergillus puulaauensis</name>
    <dbReference type="NCBI Taxonomy" id="1220207"/>
    <lineage>
        <taxon>Eukaryota</taxon>
        <taxon>Fungi</taxon>
        <taxon>Dikarya</taxon>
        <taxon>Ascomycota</taxon>
        <taxon>Pezizomycotina</taxon>
        <taxon>Eurotiomycetes</taxon>
        <taxon>Eurotiomycetidae</taxon>
        <taxon>Eurotiales</taxon>
        <taxon>Aspergillaceae</taxon>
        <taxon>Aspergillus</taxon>
    </lineage>
</organism>
<dbReference type="GO" id="GO:0000978">
    <property type="term" value="F:RNA polymerase II cis-regulatory region sequence-specific DNA binding"/>
    <property type="evidence" value="ECO:0007669"/>
    <property type="project" value="TreeGrafter"/>
</dbReference>
<dbReference type="GO" id="GO:0000435">
    <property type="term" value="P:positive regulation of transcription from RNA polymerase II promoter by galactose"/>
    <property type="evidence" value="ECO:0007669"/>
    <property type="project" value="TreeGrafter"/>
</dbReference>
<dbReference type="KEGG" id="apuu:APUU_50036A"/>
<keyword evidence="2" id="KW-0804">Transcription</keyword>
<protein>
    <recommendedName>
        <fullName evidence="4">Xylanolytic transcriptional activator regulatory domain-containing protein</fullName>
    </recommendedName>
</protein>
<evidence type="ECO:0000259" key="4">
    <source>
        <dbReference type="SMART" id="SM00906"/>
    </source>
</evidence>
<dbReference type="GeneID" id="64975330"/>
<dbReference type="InterPro" id="IPR051127">
    <property type="entry name" value="Fungal_SecMet_Regulators"/>
</dbReference>
<evidence type="ECO:0000256" key="2">
    <source>
        <dbReference type="ARBA" id="ARBA00023163"/>
    </source>
</evidence>
<dbReference type="EMBL" id="AP024447">
    <property type="protein sequence ID" value="BCS25325.1"/>
    <property type="molecule type" value="Genomic_DNA"/>
</dbReference>
<dbReference type="PANTHER" id="PTHR47424:SF4">
    <property type="entry name" value="ZN(II)2CYS6 TRANSCRIPTION FACTOR (EUROFUNG)"/>
    <property type="match status" value="1"/>
</dbReference>
<dbReference type="GO" id="GO:0000981">
    <property type="term" value="F:DNA-binding transcription factor activity, RNA polymerase II-specific"/>
    <property type="evidence" value="ECO:0007669"/>
    <property type="project" value="TreeGrafter"/>
</dbReference>
<dbReference type="PANTHER" id="PTHR47424">
    <property type="entry name" value="REGULATORY PROTEIN GAL4"/>
    <property type="match status" value="1"/>
</dbReference>
<evidence type="ECO:0000313" key="5">
    <source>
        <dbReference type="EMBL" id="BCS25325.1"/>
    </source>
</evidence>
<dbReference type="CDD" id="cd12148">
    <property type="entry name" value="fungal_TF_MHR"/>
    <property type="match status" value="1"/>
</dbReference>
<accession>A0A7R7XPH1</accession>
<sequence length="576" mass="64797">MGNTAQRCDTNHGIESMTGAAGTPGTGFFGSSSASVFLEQVRAAINAKVSGYAAVPETRASARVVSAPEEDTANSQRIREYLNYELPSRRNADRLVSRYWEVIHPLYPFLLRQTFDKSYQRIWADCIPIAQRIATSKVYFQRARDLLSLSFWESGSIESVQCLLIMAQYLQSTNDVHQCWMSVGQAVRMAQEMGLHLPEPSWLDQSLQERDLLRRIWHGCILMDRLVAMTLGRPAMVSKTVAEARPYPSITDEELLLQDITVTSASSTEIPPPLAFYIKVLELYAIVDDILTALYMRNDAMRRGRTRPQRADLHNTDMTTVVRLDKDLTNWSNALPLHLQPSRPESRLNDTIRRQSIVCRARLLHAKILLFRPVFSLFCLSDTKPDETDPHPEESLHQWLIIRCSILCLQAAHELIDLIFTNFPRDGTIGSLPSWWYNTFYLYSAATVLLASRLHPRIHDSDSGYINAVSWSHVIQILEAIAPMSGSAQKCAIALEILSVTITLAIEDEPRPSLAPDNSDCGRQLGLGLNDSDVPVHETAELGEAGDLTDINDLLLDMSDMSWLDSIPAYDRLPRD</sequence>
<dbReference type="SMART" id="SM00906">
    <property type="entry name" value="Fungal_trans"/>
    <property type="match status" value="1"/>
</dbReference>
<evidence type="ECO:0000256" key="3">
    <source>
        <dbReference type="ARBA" id="ARBA00023242"/>
    </source>
</evidence>
<name>A0A7R7XPH1_9EURO</name>
<dbReference type="InterPro" id="IPR007219">
    <property type="entry name" value="XnlR_reg_dom"/>
</dbReference>
<proteinExistence type="predicted"/>
<dbReference type="GO" id="GO:0006351">
    <property type="term" value="P:DNA-templated transcription"/>
    <property type="evidence" value="ECO:0007669"/>
    <property type="project" value="InterPro"/>
</dbReference>
<dbReference type="GO" id="GO:0005634">
    <property type="term" value="C:nucleus"/>
    <property type="evidence" value="ECO:0007669"/>
    <property type="project" value="TreeGrafter"/>
</dbReference>
<dbReference type="OrthoDB" id="4481633at2759"/>
<reference evidence="5" key="1">
    <citation type="submission" date="2021-01" db="EMBL/GenBank/DDBJ databases">
        <authorList>
            <consortium name="Aspergillus puulaauensis MK2 genome sequencing consortium"/>
            <person name="Kazuki M."/>
            <person name="Futagami T."/>
        </authorList>
    </citation>
    <scope>NUCLEOTIDE SEQUENCE</scope>
    <source>
        <strain evidence="5">MK2</strain>
    </source>
</reference>
<reference evidence="5" key="2">
    <citation type="submission" date="2021-02" db="EMBL/GenBank/DDBJ databases">
        <title>Aspergillus puulaauensis MK2 genome sequence.</title>
        <authorList>
            <person name="Futagami T."/>
            <person name="Mori K."/>
            <person name="Kadooka C."/>
            <person name="Tanaka T."/>
        </authorList>
    </citation>
    <scope>NUCLEOTIDE SEQUENCE</scope>
    <source>
        <strain evidence="5">MK2</strain>
    </source>
</reference>
<dbReference type="AlphaFoldDB" id="A0A7R7XPH1"/>
<dbReference type="RefSeq" id="XP_041557519.1">
    <property type="nucleotide sequence ID" value="XM_041704989.1"/>
</dbReference>
<dbReference type="GO" id="GO:0008270">
    <property type="term" value="F:zinc ion binding"/>
    <property type="evidence" value="ECO:0007669"/>
    <property type="project" value="InterPro"/>
</dbReference>